<reference evidence="2" key="1">
    <citation type="journal article" date="2024" name="Proc. Natl. Acad. Sci. U.S.A.">
        <title>Extraordinary preservation of gene collinearity over three hundred million years revealed in homosporous lycophytes.</title>
        <authorList>
            <person name="Li C."/>
            <person name="Wickell D."/>
            <person name="Kuo L.Y."/>
            <person name="Chen X."/>
            <person name="Nie B."/>
            <person name="Liao X."/>
            <person name="Peng D."/>
            <person name="Ji J."/>
            <person name="Jenkins J."/>
            <person name="Williams M."/>
            <person name="Shu S."/>
            <person name="Plott C."/>
            <person name="Barry K."/>
            <person name="Rajasekar S."/>
            <person name="Grimwood J."/>
            <person name="Han X."/>
            <person name="Sun S."/>
            <person name="Hou Z."/>
            <person name="He W."/>
            <person name="Dai G."/>
            <person name="Sun C."/>
            <person name="Schmutz J."/>
            <person name="Leebens-Mack J.H."/>
            <person name="Li F.W."/>
            <person name="Wang L."/>
        </authorList>
    </citation>
    <scope>NUCLEOTIDE SEQUENCE [LARGE SCALE GENOMIC DNA]</scope>
    <source>
        <strain evidence="2">cv. PW_Plant_1</strain>
    </source>
</reference>
<accession>A0ACC2BD34</accession>
<keyword evidence="2" id="KW-1185">Reference proteome</keyword>
<name>A0ACC2BD34_DIPCM</name>
<dbReference type="Proteomes" id="UP001162992">
    <property type="component" value="Chromosome 16"/>
</dbReference>
<proteinExistence type="predicted"/>
<gene>
    <name evidence="1" type="ORF">O6H91_16G067000</name>
</gene>
<sequence length="565" mass="61685">MTATAMAAGFAPAWRHRTPIPQKQRAGCKGVLVPGLPRSRRQRTSSRSIWQCRLEISRCKLSKDWKACDSYIDSVNSNPGGLNQAVAPEEQDFGAEIPAYQNGLYALYATFVASCFVERLWRFSVPLILAFLHSSLLPVALTSFVGQFCIFVGGPWVGSFLDSMPRVSAFISLSCLQTISMIISAGVLIHALHKGPAMGSSSSVLLLQPWFIVLLLAGAVERVTGLATGVAFERDWVVLLAGPYRTVALAKANAILRRVDLICEMAGPSLFGFLLSKYNIFICINATAVIMLVSLLLVIILVQFTDKLSNGVLTRTKFLEIHNLSAAYSFSESGLQGLAVESMNFMKRGWNAYLAQPVLPASLAYILLYFNAVLSPGGLMTSFLSQSGLNPSVITLFRGNCALMGFLATFLSSRLIAEFGVLMAGGVALTFQMVLLLLTVIVHWSHPWGYQFSTYIFIGLIAVSRLGYWTYDIVNAQIFQTVLRTPQANLLGIMELSLASLAELAMMGIAIVASDVSYFGRLATLSMSAVAAATFLYWNWMLKYIKNQRQLSSDGLFIESEATGP</sequence>
<protein>
    <submittedName>
        <fullName evidence="1">Uncharacterized protein</fullName>
    </submittedName>
</protein>
<evidence type="ECO:0000313" key="1">
    <source>
        <dbReference type="EMBL" id="KAJ7527696.1"/>
    </source>
</evidence>
<organism evidence="1 2">
    <name type="scientific">Diphasiastrum complanatum</name>
    <name type="common">Issler's clubmoss</name>
    <name type="synonym">Lycopodium complanatum</name>
    <dbReference type="NCBI Taxonomy" id="34168"/>
    <lineage>
        <taxon>Eukaryota</taxon>
        <taxon>Viridiplantae</taxon>
        <taxon>Streptophyta</taxon>
        <taxon>Embryophyta</taxon>
        <taxon>Tracheophyta</taxon>
        <taxon>Lycopodiopsida</taxon>
        <taxon>Lycopodiales</taxon>
        <taxon>Lycopodiaceae</taxon>
        <taxon>Lycopodioideae</taxon>
        <taxon>Diphasiastrum</taxon>
    </lineage>
</organism>
<dbReference type="EMBL" id="CM055107">
    <property type="protein sequence ID" value="KAJ7527696.1"/>
    <property type="molecule type" value="Genomic_DNA"/>
</dbReference>
<evidence type="ECO:0000313" key="2">
    <source>
        <dbReference type="Proteomes" id="UP001162992"/>
    </source>
</evidence>
<comment type="caution">
    <text evidence="1">The sequence shown here is derived from an EMBL/GenBank/DDBJ whole genome shotgun (WGS) entry which is preliminary data.</text>
</comment>